<comment type="caution">
    <text evidence="5">The sequence shown here is derived from an EMBL/GenBank/DDBJ whole genome shotgun (WGS) entry which is preliminary data.</text>
</comment>
<dbReference type="RefSeq" id="WP_163199991.1">
    <property type="nucleotide sequence ID" value="NZ_WHZU01000003.1"/>
</dbReference>
<keyword evidence="1" id="KW-0808">Transferase</keyword>
<dbReference type="InterPro" id="IPR051531">
    <property type="entry name" value="N-acetyltransferase"/>
</dbReference>
<sequence length="215" mass="24779">MFRLFSKHDVSPTGNERFRIPSRLQAPEGFEPLRLRPMQQDDWDEWSEVRKRNDEWLRPWDSGDPLHGPGISFNEWVARQRKAEQEGQGVILLMIWRGEIVGQISLGAISYGSMRVGTIGYWVDRLHAGRGLAPLALAMLADWALLDVTGPLLHRVEVGILPENARSKRVVEKLGMTYEGMRRNYMYVDGAWRDHEIYTLLSTDVSGHVTDRLRR</sequence>
<evidence type="ECO:0000256" key="2">
    <source>
        <dbReference type="ARBA" id="ARBA00023315"/>
    </source>
</evidence>
<comment type="similarity">
    <text evidence="3">Belongs to the acetyltransferase family. RimJ subfamily.</text>
</comment>
<keyword evidence="6" id="KW-1185">Reference proteome</keyword>
<dbReference type="Pfam" id="PF13302">
    <property type="entry name" value="Acetyltransf_3"/>
    <property type="match status" value="1"/>
</dbReference>
<dbReference type="EMBL" id="WHZU01000003">
    <property type="protein sequence ID" value="NEH10977.1"/>
    <property type="molecule type" value="Genomic_DNA"/>
</dbReference>
<dbReference type="InterPro" id="IPR016181">
    <property type="entry name" value="Acyl_CoA_acyltransferase"/>
</dbReference>
<dbReference type="Gene3D" id="3.40.630.30">
    <property type="match status" value="1"/>
</dbReference>
<dbReference type="Proteomes" id="UP000475155">
    <property type="component" value="Unassembled WGS sequence"/>
</dbReference>
<feature type="domain" description="N-acetyltransferase" evidence="4">
    <location>
        <begin position="33"/>
        <end position="194"/>
    </location>
</feature>
<reference evidence="5 6" key="1">
    <citation type="submission" date="2019-10" db="EMBL/GenBank/DDBJ databases">
        <title>Bifidobacterium from non-human primates.</title>
        <authorList>
            <person name="Modesto M."/>
        </authorList>
    </citation>
    <scope>NUCLEOTIDE SEQUENCE [LARGE SCALE GENOMIC DNA]</scope>
    <source>
        <strain evidence="5 6">SMA1</strain>
    </source>
</reference>
<dbReference type="PANTHER" id="PTHR43792:SF8">
    <property type="entry name" value="[RIBOSOMAL PROTEIN US5]-ALANINE N-ACETYLTRANSFERASE"/>
    <property type="match status" value="1"/>
</dbReference>
<name>A0ABX0C9J2_9BIFI</name>
<evidence type="ECO:0000313" key="5">
    <source>
        <dbReference type="EMBL" id="NEH10977.1"/>
    </source>
</evidence>
<protein>
    <submittedName>
        <fullName evidence="5">GNAT family N-acetyltransferase</fullName>
    </submittedName>
</protein>
<dbReference type="PANTHER" id="PTHR43792">
    <property type="entry name" value="GNAT FAMILY, PUTATIVE (AFU_ORTHOLOGUE AFUA_3G00765)-RELATED-RELATED"/>
    <property type="match status" value="1"/>
</dbReference>
<evidence type="ECO:0000256" key="1">
    <source>
        <dbReference type="ARBA" id="ARBA00022679"/>
    </source>
</evidence>
<evidence type="ECO:0000256" key="3">
    <source>
        <dbReference type="ARBA" id="ARBA00038502"/>
    </source>
</evidence>
<dbReference type="SUPFAM" id="SSF55729">
    <property type="entry name" value="Acyl-CoA N-acyltransferases (Nat)"/>
    <property type="match status" value="1"/>
</dbReference>
<keyword evidence="2" id="KW-0012">Acyltransferase</keyword>
<dbReference type="PROSITE" id="PS51186">
    <property type="entry name" value="GNAT"/>
    <property type="match status" value="1"/>
</dbReference>
<evidence type="ECO:0000313" key="6">
    <source>
        <dbReference type="Proteomes" id="UP000475155"/>
    </source>
</evidence>
<dbReference type="InterPro" id="IPR000182">
    <property type="entry name" value="GNAT_dom"/>
</dbReference>
<evidence type="ECO:0000259" key="4">
    <source>
        <dbReference type="PROSITE" id="PS51186"/>
    </source>
</evidence>
<accession>A0ABX0C9J2</accession>
<gene>
    <name evidence="5" type="ORF">GFD18_02550</name>
</gene>
<organism evidence="5 6">
    <name type="scientific">Bifidobacterium saimiriisciurei</name>
    <dbReference type="NCBI Taxonomy" id="2661627"/>
    <lineage>
        <taxon>Bacteria</taxon>
        <taxon>Bacillati</taxon>
        <taxon>Actinomycetota</taxon>
        <taxon>Actinomycetes</taxon>
        <taxon>Bifidobacteriales</taxon>
        <taxon>Bifidobacteriaceae</taxon>
        <taxon>Bifidobacterium</taxon>
    </lineage>
</organism>
<proteinExistence type="inferred from homology"/>